<feature type="domain" description="Methyltransferase type 11" evidence="1">
    <location>
        <begin position="38"/>
        <end position="133"/>
    </location>
</feature>
<dbReference type="CDD" id="cd02440">
    <property type="entry name" value="AdoMet_MTases"/>
    <property type="match status" value="1"/>
</dbReference>
<keyword evidence="2" id="KW-0808">Transferase</keyword>
<organism evidence="2 3">
    <name type="scientific">Methanobacterium formicicum</name>
    <dbReference type="NCBI Taxonomy" id="2162"/>
    <lineage>
        <taxon>Archaea</taxon>
        <taxon>Methanobacteriati</taxon>
        <taxon>Methanobacteriota</taxon>
        <taxon>Methanomada group</taxon>
        <taxon>Methanobacteria</taxon>
        <taxon>Methanobacteriales</taxon>
        <taxon>Methanobacteriaceae</taxon>
        <taxon>Methanobacterium</taxon>
    </lineage>
</organism>
<proteinExistence type="predicted"/>
<dbReference type="InterPro" id="IPR013216">
    <property type="entry name" value="Methyltransf_11"/>
</dbReference>
<protein>
    <submittedName>
        <fullName evidence="2">SAM-dependent methyltransferase</fullName>
    </submittedName>
</protein>
<dbReference type="OrthoDB" id="57427at2157"/>
<dbReference type="SUPFAM" id="SSF53335">
    <property type="entry name" value="S-adenosyl-L-methionine-dependent methyltransferases"/>
    <property type="match status" value="1"/>
</dbReference>
<dbReference type="GO" id="GO:0008757">
    <property type="term" value="F:S-adenosylmethionine-dependent methyltransferase activity"/>
    <property type="evidence" value="ECO:0007669"/>
    <property type="project" value="InterPro"/>
</dbReference>
<dbReference type="GO" id="GO:0032259">
    <property type="term" value="P:methylation"/>
    <property type="evidence" value="ECO:0007669"/>
    <property type="project" value="UniProtKB-KW"/>
</dbReference>
<evidence type="ECO:0000259" key="1">
    <source>
        <dbReference type="Pfam" id="PF08241"/>
    </source>
</evidence>
<dbReference type="GeneID" id="24793088"/>
<dbReference type="AlphaFoldDB" id="A0A089ZHD3"/>
<evidence type="ECO:0000313" key="3">
    <source>
        <dbReference type="Proteomes" id="UP000029661"/>
    </source>
</evidence>
<dbReference type="KEGG" id="mfc:BRM9_1926"/>
<dbReference type="Gene3D" id="3.40.50.150">
    <property type="entry name" value="Vaccinia Virus protein VP39"/>
    <property type="match status" value="1"/>
</dbReference>
<dbReference type="STRING" id="2162.BRM9_1926"/>
<sequence length="213" mass="24953">MDSHQEKYWDGVAEEKEFPTPFQLKEFKRHTPRERSILDVGCGYGRTLDKLHENGFNNLTGVDFSGKMIKRGLKLHPYLNLLKNKGDDLPFSDKSFDAALLIGVLTSNIHNRKQENIISEITRVLKDKGILYISDFLLNHDERNLQRYRKYENKYGIYGVFELQEGAVLRHHTLEHILKLTENYNNLYLEKTVFNTMNGHRSNGFYYIGQKNP</sequence>
<dbReference type="PANTHER" id="PTHR42912">
    <property type="entry name" value="METHYLTRANSFERASE"/>
    <property type="match status" value="1"/>
</dbReference>
<dbReference type="RefSeq" id="WP_048085608.1">
    <property type="nucleotide sequence ID" value="NZ_CP006933.1"/>
</dbReference>
<accession>A0A089ZHD3</accession>
<name>A0A089ZHD3_METFO</name>
<evidence type="ECO:0000313" key="2">
    <source>
        <dbReference type="EMBL" id="AIS32730.1"/>
    </source>
</evidence>
<dbReference type="InterPro" id="IPR050508">
    <property type="entry name" value="Methyltransf_Superfamily"/>
</dbReference>
<dbReference type="InterPro" id="IPR029063">
    <property type="entry name" value="SAM-dependent_MTases_sf"/>
</dbReference>
<gene>
    <name evidence="2" type="ORF">BRM9_1926</name>
</gene>
<dbReference type="EMBL" id="CP006933">
    <property type="protein sequence ID" value="AIS32730.1"/>
    <property type="molecule type" value="Genomic_DNA"/>
</dbReference>
<dbReference type="Pfam" id="PF08241">
    <property type="entry name" value="Methyltransf_11"/>
    <property type="match status" value="1"/>
</dbReference>
<keyword evidence="2" id="KW-0489">Methyltransferase</keyword>
<reference evidence="2 3" key="1">
    <citation type="submission" date="2013-12" db="EMBL/GenBank/DDBJ databases">
        <title>The complete genome sequence of Methanobacterium sp. BRM9.</title>
        <authorList>
            <consortium name="Pastoral Greenhouse Gas Research Consortium"/>
            <person name="Kelly W.J."/>
            <person name="Leahy S.C."/>
            <person name="Perry R."/>
            <person name="Li D."/>
            <person name="Altermann E."/>
            <person name="Lambie S.C."/>
            <person name="Attwood G.T."/>
        </authorList>
    </citation>
    <scope>NUCLEOTIDE SEQUENCE [LARGE SCALE GENOMIC DNA]</scope>
    <source>
        <strain evidence="2 3">BRM9</strain>
    </source>
</reference>
<dbReference type="Proteomes" id="UP000029661">
    <property type="component" value="Chromosome"/>
</dbReference>